<reference evidence="5" key="1">
    <citation type="submission" date="2017-09" db="EMBL/GenBank/DDBJ databases">
        <title>Depth-based differentiation of microbial function through sediment-hosted aquifers and enrichment of novel symbionts in the deep terrestrial subsurface.</title>
        <authorList>
            <person name="Probst A.J."/>
            <person name="Ladd B."/>
            <person name="Jarett J.K."/>
            <person name="Geller-Mcgrath D.E."/>
            <person name="Sieber C.M.K."/>
            <person name="Emerson J.B."/>
            <person name="Anantharaman K."/>
            <person name="Thomas B.C."/>
            <person name="Malmstrom R."/>
            <person name="Stieglmeier M."/>
            <person name="Klingl A."/>
            <person name="Woyke T."/>
            <person name="Ryan C.M."/>
            <person name="Banfield J.F."/>
        </authorList>
    </citation>
    <scope>NUCLEOTIDE SEQUENCE [LARGE SCALE GENOMIC DNA]</scope>
</reference>
<accession>A0A2M7AN28</accession>
<dbReference type="EMBL" id="PEWD01000054">
    <property type="protein sequence ID" value="PIU68796.1"/>
    <property type="molecule type" value="Genomic_DNA"/>
</dbReference>
<dbReference type="Proteomes" id="UP000229916">
    <property type="component" value="Unassembled WGS sequence"/>
</dbReference>
<protein>
    <submittedName>
        <fullName evidence="4">Response regulator</fullName>
    </submittedName>
</protein>
<evidence type="ECO:0000259" key="3">
    <source>
        <dbReference type="PROSITE" id="PS50110"/>
    </source>
</evidence>
<keyword evidence="1 2" id="KW-0597">Phosphoprotein</keyword>
<gene>
    <name evidence="4" type="ORF">COS81_02600</name>
</gene>
<evidence type="ECO:0000256" key="2">
    <source>
        <dbReference type="PROSITE-ProRule" id="PRU00169"/>
    </source>
</evidence>
<sequence length="127" mass="14496">MEESKKIFLIEDDTDILNLYQRVLRDEGFEVCLNSDGSNVIEQALEFKPDLIVLDILLPKISGFDLLQAVKANTSLSNIPVFILTNVAEEVSLKKALDLGAHEYLTKAEYTPQEIIDHIKQHFREHQ</sequence>
<proteinExistence type="predicted"/>
<feature type="modified residue" description="4-aspartylphosphate" evidence="2">
    <location>
        <position position="55"/>
    </location>
</feature>
<feature type="domain" description="Response regulatory" evidence="3">
    <location>
        <begin position="6"/>
        <end position="122"/>
    </location>
</feature>
<dbReference type="SUPFAM" id="SSF52172">
    <property type="entry name" value="CheY-like"/>
    <property type="match status" value="1"/>
</dbReference>
<dbReference type="PANTHER" id="PTHR44591">
    <property type="entry name" value="STRESS RESPONSE REGULATOR PROTEIN 1"/>
    <property type="match status" value="1"/>
</dbReference>
<dbReference type="InterPro" id="IPR050595">
    <property type="entry name" value="Bact_response_regulator"/>
</dbReference>
<dbReference type="InterPro" id="IPR011006">
    <property type="entry name" value="CheY-like_superfamily"/>
</dbReference>
<comment type="caution">
    <text evidence="4">The sequence shown here is derived from an EMBL/GenBank/DDBJ whole genome shotgun (WGS) entry which is preliminary data.</text>
</comment>
<dbReference type="PANTHER" id="PTHR44591:SF3">
    <property type="entry name" value="RESPONSE REGULATORY DOMAIN-CONTAINING PROTEIN"/>
    <property type="match status" value="1"/>
</dbReference>
<dbReference type="Pfam" id="PF00072">
    <property type="entry name" value="Response_reg"/>
    <property type="match status" value="1"/>
</dbReference>
<dbReference type="InterPro" id="IPR001789">
    <property type="entry name" value="Sig_transdc_resp-reg_receiver"/>
</dbReference>
<dbReference type="SMART" id="SM00448">
    <property type="entry name" value="REC"/>
    <property type="match status" value="1"/>
</dbReference>
<dbReference type="AlphaFoldDB" id="A0A2M7AN28"/>
<evidence type="ECO:0000313" key="4">
    <source>
        <dbReference type="EMBL" id="PIU68796.1"/>
    </source>
</evidence>
<dbReference type="PROSITE" id="PS50110">
    <property type="entry name" value="RESPONSE_REGULATORY"/>
    <property type="match status" value="1"/>
</dbReference>
<name>A0A2M7AN28_UNCKA</name>
<organism evidence="4 5">
    <name type="scientific">candidate division WWE3 bacterium CG06_land_8_20_14_3_00_42_16</name>
    <dbReference type="NCBI Taxonomy" id="1975083"/>
    <lineage>
        <taxon>Bacteria</taxon>
        <taxon>Katanobacteria</taxon>
    </lineage>
</organism>
<dbReference type="CDD" id="cd17574">
    <property type="entry name" value="REC_OmpR"/>
    <property type="match status" value="1"/>
</dbReference>
<evidence type="ECO:0000313" key="5">
    <source>
        <dbReference type="Proteomes" id="UP000229916"/>
    </source>
</evidence>
<evidence type="ECO:0000256" key="1">
    <source>
        <dbReference type="ARBA" id="ARBA00022553"/>
    </source>
</evidence>
<dbReference type="Gene3D" id="3.40.50.2300">
    <property type="match status" value="1"/>
</dbReference>
<dbReference type="GO" id="GO:0000160">
    <property type="term" value="P:phosphorelay signal transduction system"/>
    <property type="evidence" value="ECO:0007669"/>
    <property type="project" value="InterPro"/>
</dbReference>